<dbReference type="Proteomes" id="UP000887565">
    <property type="component" value="Unplaced"/>
</dbReference>
<dbReference type="WBParaSite" id="nRc.2.0.1.t14908-RA">
    <property type="protein sequence ID" value="nRc.2.0.1.t14908-RA"/>
    <property type="gene ID" value="nRc.2.0.1.g14908"/>
</dbReference>
<evidence type="ECO:0000313" key="2">
    <source>
        <dbReference type="WBParaSite" id="nRc.2.0.1.t14908-RA"/>
    </source>
</evidence>
<protein>
    <submittedName>
        <fullName evidence="2">Uncharacterized protein</fullName>
    </submittedName>
</protein>
<evidence type="ECO:0000313" key="1">
    <source>
        <dbReference type="Proteomes" id="UP000887565"/>
    </source>
</evidence>
<keyword evidence="1" id="KW-1185">Reference proteome</keyword>
<accession>A0A915IN95</accession>
<dbReference type="AlphaFoldDB" id="A0A915IN95"/>
<organism evidence="1 2">
    <name type="scientific">Romanomermis culicivorax</name>
    <name type="common">Nematode worm</name>
    <dbReference type="NCBI Taxonomy" id="13658"/>
    <lineage>
        <taxon>Eukaryota</taxon>
        <taxon>Metazoa</taxon>
        <taxon>Ecdysozoa</taxon>
        <taxon>Nematoda</taxon>
        <taxon>Enoplea</taxon>
        <taxon>Dorylaimia</taxon>
        <taxon>Mermithida</taxon>
        <taxon>Mermithoidea</taxon>
        <taxon>Mermithidae</taxon>
        <taxon>Romanomermis</taxon>
    </lineage>
</organism>
<name>A0A915IN95_ROMCU</name>
<sequence>FILKVRVRPRKQDLFIKKASSGSTRKKIYIKLLATTLLLWGSKFWLSKVKHILHYNVSSINGNVEFSGSKVADITPEQQWTLGQPGEGYIAKQPNAYMGLSSNSKVSVGTLSTIWINENTIFLMDDEAQLTSDTWSSMHIYGRFNLGKKAIFGGGRYTHFATYSNRTVSFGDRCQENGQSQGLLNVQHDSSLHQA</sequence>
<reference evidence="2" key="1">
    <citation type="submission" date="2022-11" db="UniProtKB">
        <authorList>
            <consortium name="WormBaseParasite"/>
        </authorList>
    </citation>
    <scope>IDENTIFICATION</scope>
</reference>
<proteinExistence type="predicted"/>